<proteinExistence type="predicted"/>
<evidence type="ECO:0000313" key="3">
    <source>
        <dbReference type="Proteomes" id="UP000831120"/>
    </source>
</evidence>
<accession>A0ABM7XHN9</accession>
<dbReference type="EMBL" id="AP025593">
    <property type="protein sequence ID" value="BDG15808.1"/>
    <property type="molecule type" value="Genomic_DNA"/>
</dbReference>
<sequence length="124" mass="12961">MSFSTSQYLYDGLYSGSSGSSNFGLSNSYTLPLTGGVSGSAGDTPLWAQILGGLGQIGSLIDPYILTEQEELEYQLRLAQAQAEAARAAAQPTGVQVQPAGPSAWVWVLGGLLVLLLVVILLKE</sequence>
<protein>
    <submittedName>
        <fullName evidence="2">Uncharacterized protein</fullName>
    </submittedName>
</protein>
<gene>
    <name evidence="2" type="ORF">TbrSNM41_05420</name>
</gene>
<dbReference type="RefSeq" id="WP_244363310.1">
    <property type="nucleotide sequence ID" value="NZ_AP025593.1"/>
</dbReference>
<keyword evidence="1" id="KW-0472">Membrane</keyword>
<evidence type="ECO:0000313" key="2">
    <source>
        <dbReference type="EMBL" id="BDG15808.1"/>
    </source>
</evidence>
<keyword evidence="3" id="KW-1185">Reference proteome</keyword>
<keyword evidence="1" id="KW-0812">Transmembrane</keyword>
<evidence type="ECO:0000256" key="1">
    <source>
        <dbReference type="SAM" id="Phobius"/>
    </source>
</evidence>
<organism evidence="2 3">
    <name type="scientific">Thermus brockianus</name>
    <dbReference type="NCBI Taxonomy" id="56956"/>
    <lineage>
        <taxon>Bacteria</taxon>
        <taxon>Thermotogati</taxon>
        <taxon>Deinococcota</taxon>
        <taxon>Deinococci</taxon>
        <taxon>Thermales</taxon>
        <taxon>Thermaceae</taxon>
        <taxon>Thermus</taxon>
    </lineage>
</organism>
<reference evidence="2 3" key="1">
    <citation type="journal article" date="2022" name="Microbiol. Resour. Announc.">
        <title>Complete Genome Sequences of Thermus Strains Isolated from Senami Hot Spring in Japan.</title>
        <authorList>
            <person name="Miyazaki K."/>
        </authorList>
    </citation>
    <scope>NUCLEOTIDE SEQUENCE [LARGE SCALE GENOMIC DNA]</scope>
    <source>
        <strain evidence="2 3">SNM4-1</strain>
    </source>
</reference>
<dbReference type="Proteomes" id="UP000831120">
    <property type="component" value="Chromosome"/>
</dbReference>
<feature type="transmembrane region" description="Helical" evidence="1">
    <location>
        <begin position="104"/>
        <end position="122"/>
    </location>
</feature>
<keyword evidence="1" id="KW-1133">Transmembrane helix</keyword>
<name>A0ABM7XHN9_THEBO</name>